<reference evidence="1" key="1">
    <citation type="submission" date="2021-07" db="EMBL/GenBank/DDBJ databases">
        <title>New genus and species of the family Alcaligenaceae.</title>
        <authorList>
            <person name="Hahn M.W."/>
        </authorList>
    </citation>
    <scope>NUCLEOTIDE SEQUENCE</scope>
    <source>
        <strain evidence="1">LF4-65</strain>
    </source>
</reference>
<dbReference type="GO" id="GO:0008967">
    <property type="term" value="F:phosphoglycolate phosphatase activity"/>
    <property type="evidence" value="ECO:0007669"/>
    <property type="project" value="TreeGrafter"/>
</dbReference>
<dbReference type="Gene3D" id="3.40.50.1000">
    <property type="entry name" value="HAD superfamily/HAD-like"/>
    <property type="match status" value="1"/>
</dbReference>
<dbReference type="Pfam" id="PF13419">
    <property type="entry name" value="HAD_2"/>
    <property type="match status" value="1"/>
</dbReference>
<dbReference type="NCBIfam" id="TIGR01662">
    <property type="entry name" value="HAD-SF-IIIA"/>
    <property type="match status" value="1"/>
</dbReference>
<name>A0A953NBR8_9BURK</name>
<dbReference type="PANTHER" id="PTHR43434:SF24">
    <property type="entry name" value="HYDROLASE-RELATED"/>
    <property type="match status" value="1"/>
</dbReference>
<dbReference type="NCBIfam" id="TIGR01549">
    <property type="entry name" value="HAD-SF-IA-v1"/>
    <property type="match status" value="1"/>
</dbReference>
<dbReference type="SFLD" id="SFLDG01135">
    <property type="entry name" value="C1.5.6:_HAD__Beta-PGM__Phospha"/>
    <property type="match status" value="1"/>
</dbReference>
<proteinExistence type="predicted"/>
<dbReference type="GO" id="GO:0006281">
    <property type="term" value="P:DNA repair"/>
    <property type="evidence" value="ECO:0007669"/>
    <property type="project" value="TreeGrafter"/>
</dbReference>
<keyword evidence="2" id="KW-1185">Reference proteome</keyword>
<dbReference type="SFLD" id="SFLDG01129">
    <property type="entry name" value="C1.5:_HAD__Beta-PGM__Phosphata"/>
    <property type="match status" value="1"/>
</dbReference>
<accession>A0A953NBR8</accession>
<dbReference type="RefSeq" id="WP_259661830.1">
    <property type="nucleotide sequence ID" value="NZ_JAHXRI010000010.1"/>
</dbReference>
<dbReference type="SUPFAM" id="SSF56784">
    <property type="entry name" value="HAD-like"/>
    <property type="match status" value="1"/>
</dbReference>
<evidence type="ECO:0000313" key="2">
    <source>
        <dbReference type="Proteomes" id="UP000739565"/>
    </source>
</evidence>
<evidence type="ECO:0000313" key="1">
    <source>
        <dbReference type="EMBL" id="MBZ1351432.1"/>
    </source>
</evidence>
<sequence>MKPYSVIVFDWDGTLMDSTHSIVSAIQGACRDLELKVPTAAEAAWVIGLSLEPALRRAVPQLTKSLEPMFLERYRHHYLARDTQLKLFDGVPEMLTELQEAGARLAVATGKSRVGLNRALTATALHSAFEATRTADETFGKPHPGMLFELIDEMMVEPHRVVMVGDTSHDLQMAANAGVHGLGVSYGAHPADELRTCPHHAIVSDVATLKQYLLERV</sequence>
<dbReference type="InterPro" id="IPR006439">
    <property type="entry name" value="HAD-SF_hydro_IA"/>
</dbReference>
<keyword evidence="1" id="KW-0378">Hydrolase</keyword>
<dbReference type="PANTHER" id="PTHR43434">
    <property type="entry name" value="PHOSPHOGLYCOLATE PHOSPHATASE"/>
    <property type="match status" value="1"/>
</dbReference>
<dbReference type="AlphaFoldDB" id="A0A953NBR8"/>
<comment type="caution">
    <text evidence="1">The sequence shown here is derived from an EMBL/GenBank/DDBJ whole genome shotgun (WGS) entry which is preliminary data.</text>
</comment>
<dbReference type="InterPro" id="IPR023198">
    <property type="entry name" value="PGP-like_dom2"/>
</dbReference>
<gene>
    <name evidence="1" type="ORF">KZZ10_12315</name>
</gene>
<dbReference type="InterPro" id="IPR006549">
    <property type="entry name" value="HAD-SF_hydro_IIIA"/>
</dbReference>
<dbReference type="Gene3D" id="1.10.150.240">
    <property type="entry name" value="Putative phosphatase, domain 2"/>
    <property type="match status" value="1"/>
</dbReference>
<protein>
    <submittedName>
        <fullName evidence="1">HAD-IIIA family hydrolase</fullName>
    </submittedName>
</protein>
<dbReference type="Proteomes" id="UP000739565">
    <property type="component" value="Unassembled WGS sequence"/>
</dbReference>
<dbReference type="EMBL" id="JAHXRI010000010">
    <property type="protein sequence ID" value="MBZ1351432.1"/>
    <property type="molecule type" value="Genomic_DNA"/>
</dbReference>
<dbReference type="SFLD" id="SFLDS00003">
    <property type="entry name" value="Haloacid_Dehalogenase"/>
    <property type="match status" value="1"/>
</dbReference>
<dbReference type="InterPro" id="IPR041492">
    <property type="entry name" value="HAD_2"/>
</dbReference>
<dbReference type="GO" id="GO:0005829">
    <property type="term" value="C:cytosol"/>
    <property type="evidence" value="ECO:0007669"/>
    <property type="project" value="TreeGrafter"/>
</dbReference>
<dbReference type="InterPro" id="IPR050155">
    <property type="entry name" value="HAD-like_hydrolase_sf"/>
</dbReference>
<dbReference type="InterPro" id="IPR036412">
    <property type="entry name" value="HAD-like_sf"/>
</dbReference>
<organism evidence="1 2">
    <name type="scientific">Zwartia hollandica</name>
    <dbReference type="NCBI Taxonomy" id="324606"/>
    <lineage>
        <taxon>Bacteria</taxon>
        <taxon>Pseudomonadati</taxon>
        <taxon>Pseudomonadota</taxon>
        <taxon>Betaproteobacteria</taxon>
        <taxon>Burkholderiales</taxon>
        <taxon>Alcaligenaceae</taxon>
        <taxon>Zwartia</taxon>
    </lineage>
</organism>
<dbReference type="InterPro" id="IPR023214">
    <property type="entry name" value="HAD_sf"/>
</dbReference>